<evidence type="ECO:0000259" key="14">
    <source>
        <dbReference type="SMART" id="SM00822"/>
    </source>
</evidence>
<sequence length="248" mass="26412">MIDLTGKVALVTGGSRGIGRAICLQLADLGADVAVNYRGNAEAAQEVVDAIQAKGRRAIAVQADVRFYNEVEAMVKTVVKELGTIHILVNNAGLTRDNVMMRMKEEDWDIVIDTNLKGAFNCIKAVQRTMIKNRYGRIVNIISIAGIGGNAGQANYASAKAGLIGLTKSVAKELGSRNITCNAVAPGYIPTDLTADLPEEFVEQARKLTPLGRLGTVEDVAKVVAFFASDAAEFVTGEVLRVDGGMIF</sequence>
<dbReference type="SUPFAM" id="SSF51735">
    <property type="entry name" value="NAD(P)-binding Rossmann-fold domains"/>
    <property type="match status" value="1"/>
</dbReference>
<comment type="function">
    <text evidence="13">Catalyzes the NADPH-dependent reduction of beta-ketoacyl-ACP substrates to beta-hydroxyacyl-ACP products, the first reductive step in the elongation cycle of fatty acid biosynthesis.</text>
</comment>
<dbReference type="InterPro" id="IPR057326">
    <property type="entry name" value="KR_dom"/>
</dbReference>
<dbReference type="Proteomes" id="UP000050502">
    <property type="component" value="Unassembled WGS sequence"/>
</dbReference>
<feature type="binding site" evidence="12">
    <location>
        <position position="91"/>
    </location>
    <ligand>
        <name>NADP(+)</name>
        <dbReference type="ChEBI" id="CHEBI:58349"/>
    </ligand>
</feature>
<protein>
    <recommendedName>
        <fullName evidence="3 13">3-oxoacyl-[acyl-carrier-protein] reductase</fullName>
        <ecNumber evidence="3 13">1.1.1.100</ecNumber>
    </recommendedName>
</protein>
<evidence type="ECO:0000256" key="8">
    <source>
        <dbReference type="ARBA" id="ARBA00023098"/>
    </source>
</evidence>
<evidence type="ECO:0000313" key="15">
    <source>
        <dbReference type="EMBL" id="GAP63659.1"/>
    </source>
</evidence>
<proteinExistence type="inferred from homology"/>
<comment type="catalytic activity">
    <reaction evidence="10 13">
        <text>a (3R)-hydroxyacyl-[ACP] + NADP(+) = a 3-oxoacyl-[ACP] + NADPH + H(+)</text>
        <dbReference type="Rhea" id="RHEA:17397"/>
        <dbReference type="Rhea" id="RHEA-COMP:9916"/>
        <dbReference type="Rhea" id="RHEA-COMP:9945"/>
        <dbReference type="ChEBI" id="CHEBI:15378"/>
        <dbReference type="ChEBI" id="CHEBI:57783"/>
        <dbReference type="ChEBI" id="CHEBI:58349"/>
        <dbReference type="ChEBI" id="CHEBI:78776"/>
        <dbReference type="ChEBI" id="CHEBI:78827"/>
        <dbReference type="EC" id="1.1.1.100"/>
    </reaction>
</comment>
<reference evidence="17" key="3">
    <citation type="submission" date="2015-08" db="EMBL/GenBank/DDBJ databases">
        <title>Draft Genome Sequence of a Heterotrophic Facultative Anaerobic Bacterium Ardenticatena maritima Strain 110S.</title>
        <authorList>
            <person name="Kawaichi S."/>
            <person name="Yoshida T."/>
            <person name="Sako Y."/>
            <person name="Nakamura R."/>
        </authorList>
    </citation>
    <scope>NUCLEOTIDE SEQUENCE [LARGE SCALE GENOMIC DNA]</scope>
    <source>
        <strain evidence="17">110S</strain>
    </source>
</reference>
<dbReference type="GO" id="GO:0051287">
    <property type="term" value="F:NAD binding"/>
    <property type="evidence" value="ECO:0007669"/>
    <property type="project" value="UniProtKB-UniRule"/>
</dbReference>
<evidence type="ECO:0000256" key="12">
    <source>
        <dbReference type="PIRSR" id="PIRSR611284-2"/>
    </source>
</evidence>
<feature type="binding site" evidence="12">
    <location>
        <begin position="13"/>
        <end position="16"/>
    </location>
    <ligand>
        <name>NADP(+)</name>
        <dbReference type="ChEBI" id="CHEBI:58349"/>
    </ligand>
</feature>
<evidence type="ECO:0000256" key="11">
    <source>
        <dbReference type="PIRSR" id="PIRSR611284-1"/>
    </source>
</evidence>
<dbReference type="NCBIfam" id="NF005559">
    <property type="entry name" value="PRK07231.1"/>
    <property type="match status" value="1"/>
</dbReference>
<dbReference type="InterPro" id="IPR050259">
    <property type="entry name" value="SDR"/>
</dbReference>
<feature type="binding site" evidence="12">
    <location>
        <begin position="156"/>
        <end position="160"/>
    </location>
    <ligand>
        <name>NADP(+)</name>
        <dbReference type="ChEBI" id="CHEBI:58349"/>
    </ligand>
</feature>
<organism evidence="15 17">
    <name type="scientific">Ardenticatena maritima</name>
    <dbReference type="NCBI Taxonomy" id="872965"/>
    <lineage>
        <taxon>Bacteria</taxon>
        <taxon>Bacillati</taxon>
        <taxon>Chloroflexota</taxon>
        <taxon>Ardenticatenia</taxon>
        <taxon>Ardenticatenales</taxon>
        <taxon>Ardenticatenaceae</taxon>
        <taxon>Ardenticatena</taxon>
    </lineage>
</organism>
<evidence type="ECO:0000256" key="13">
    <source>
        <dbReference type="RuleBase" id="RU366074"/>
    </source>
</evidence>
<evidence type="ECO:0000256" key="3">
    <source>
        <dbReference type="ARBA" id="ARBA00012948"/>
    </source>
</evidence>
<evidence type="ECO:0000313" key="16">
    <source>
        <dbReference type="EMBL" id="KPL89043.1"/>
    </source>
</evidence>
<dbReference type="STRING" id="872965.SE16_00335"/>
<evidence type="ECO:0000256" key="9">
    <source>
        <dbReference type="ARBA" id="ARBA00023160"/>
    </source>
</evidence>
<dbReference type="PRINTS" id="PR00081">
    <property type="entry name" value="GDHRDH"/>
</dbReference>
<gene>
    <name evidence="15" type="primary">fabG</name>
    <name evidence="15" type="ORF">ARMA_2082</name>
    <name evidence="16" type="ORF">SE16_00335</name>
</gene>
<comment type="subunit">
    <text evidence="13">Homotetramer.</text>
</comment>
<dbReference type="Gene3D" id="3.40.50.720">
    <property type="entry name" value="NAD(P)-binding Rossmann-like Domain"/>
    <property type="match status" value="1"/>
</dbReference>
<feature type="domain" description="Ketoreductase" evidence="14">
    <location>
        <begin position="7"/>
        <end position="189"/>
    </location>
</feature>
<evidence type="ECO:0000313" key="17">
    <source>
        <dbReference type="Proteomes" id="UP000037784"/>
    </source>
</evidence>
<name>A0A0M8KAA3_9CHLR</name>
<dbReference type="EMBL" id="LGKN01000003">
    <property type="protein sequence ID" value="KPL89043.1"/>
    <property type="molecule type" value="Genomic_DNA"/>
</dbReference>
<dbReference type="InterPro" id="IPR036291">
    <property type="entry name" value="NAD(P)-bd_dom_sf"/>
</dbReference>
<evidence type="ECO:0000256" key="4">
    <source>
        <dbReference type="ARBA" id="ARBA00022516"/>
    </source>
</evidence>
<dbReference type="PRINTS" id="PR00080">
    <property type="entry name" value="SDRFAMILY"/>
</dbReference>
<dbReference type="AlphaFoldDB" id="A0A0M8KAA3"/>
<dbReference type="Pfam" id="PF13561">
    <property type="entry name" value="adh_short_C2"/>
    <property type="match status" value="1"/>
</dbReference>
<dbReference type="EC" id="1.1.1.100" evidence="3 13"/>
<dbReference type="InParanoid" id="A0A0M8KAA3"/>
<comment type="caution">
    <text evidence="15">The sequence shown here is derived from an EMBL/GenBank/DDBJ whole genome shotgun (WGS) entry which is preliminary data.</text>
</comment>
<dbReference type="OrthoDB" id="9803333at2"/>
<comment type="similarity">
    <text evidence="2 13">Belongs to the short-chain dehydrogenases/reductases (SDR) family.</text>
</comment>
<dbReference type="CDD" id="cd05333">
    <property type="entry name" value="BKR_SDR_c"/>
    <property type="match status" value="1"/>
</dbReference>
<dbReference type="SMART" id="SM00822">
    <property type="entry name" value="PKS_KR"/>
    <property type="match status" value="1"/>
</dbReference>
<dbReference type="EMBL" id="BBZA01000180">
    <property type="protein sequence ID" value="GAP63659.1"/>
    <property type="molecule type" value="Genomic_DNA"/>
</dbReference>
<dbReference type="FunCoup" id="A0A0M8KAA3">
    <property type="interactions" value="468"/>
</dbReference>
<keyword evidence="7 13" id="KW-0560">Oxidoreductase</keyword>
<keyword evidence="9 13" id="KW-0275">Fatty acid biosynthesis</keyword>
<feature type="active site" description="Proton acceptor" evidence="11">
    <location>
        <position position="156"/>
    </location>
</feature>
<evidence type="ECO:0000256" key="2">
    <source>
        <dbReference type="ARBA" id="ARBA00006484"/>
    </source>
</evidence>
<dbReference type="PANTHER" id="PTHR42879">
    <property type="entry name" value="3-OXOACYL-(ACYL-CARRIER-PROTEIN) REDUCTASE"/>
    <property type="match status" value="1"/>
</dbReference>
<dbReference type="GO" id="GO:0006633">
    <property type="term" value="P:fatty acid biosynthetic process"/>
    <property type="evidence" value="ECO:0007669"/>
    <property type="project" value="UniProtKB-UniPathway"/>
</dbReference>
<dbReference type="InterPro" id="IPR002347">
    <property type="entry name" value="SDR_fam"/>
</dbReference>
<keyword evidence="4 13" id="KW-0444">Lipid biosynthesis</keyword>
<dbReference type="PROSITE" id="PS00061">
    <property type="entry name" value="ADH_SHORT"/>
    <property type="match status" value="1"/>
</dbReference>
<dbReference type="InterPro" id="IPR020904">
    <property type="entry name" value="Sc_DH/Rdtase_CS"/>
</dbReference>
<keyword evidence="6 12" id="KW-0521">NADP</keyword>
<dbReference type="NCBIfam" id="TIGR01830">
    <property type="entry name" value="3oxo_ACP_reduc"/>
    <property type="match status" value="1"/>
</dbReference>
<evidence type="ECO:0000256" key="6">
    <source>
        <dbReference type="ARBA" id="ARBA00022857"/>
    </source>
</evidence>
<dbReference type="FunFam" id="3.40.50.720:FF:000037">
    <property type="entry name" value="3-oxoacyl-[acyl-carrier-protein] reductase FabG"/>
    <property type="match status" value="1"/>
</dbReference>
<dbReference type="PANTHER" id="PTHR42879:SF2">
    <property type="entry name" value="3-OXOACYL-[ACYL-CARRIER-PROTEIN] REDUCTASE FABG"/>
    <property type="match status" value="1"/>
</dbReference>
<comment type="pathway">
    <text evidence="1 13">Lipid metabolism; fatty acid biosynthesis.</text>
</comment>
<keyword evidence="17" id="KW-1185">Reference proteome</keyword>
<evidence type="ECO:0000313" key="18">
    <source>
        <dbReference type="Proteomes" id="UP000050502"/>
    </source>
</evidence>
<dbReference type="InterPro" id="IPR011284">
    <property type="entry name" value="3oxo_ACP_reduc"/>
</dbReference>
<dbReference type="GO" id="GO:0004316">
    <property type="term" value="F:3-oxoacyl-[acyl-carrier-protein] reductase (NADPH) activity"/>
    <property type="evidence" value="ECO:0007669"/>
    <property type="project" value="UniProtKB-UniRule"/>
</dbReference>
<evidence type="ECO:0000256" key="5">
    <source>
        <dbReference type="ARBA" id="ARBA00022832"/>
    </source>
</evidence>
<dbReference type="UniPathway" id="UPA00094"/>
<evidence type="ECO:0000256" key="10">
    <source>
        <dbReference type="ARBA" id="ARBA00048508"/>
    </source>
</evidence>
<feature type="binding site" evidence="12">
    <location>
        <position position="189"/>
    </location>
    <ligand>
        <name>NADP(+)</name>
        <dbReference type="ChEBI" id="CHEBI:58349"/>
    </ligand>
</feature>
<dbReference type="PATRIC" id="fig|872965.6.peg.7"/>
<dbReference type="Proteomes" id="UP000037784">
    <property type="component" value="Unassembled WGS sequence"/>
</dbReference>
<dbReference type="RefSeq" id="WP_054493466.1">
    <property type="nucleotide sequence ID" value="NZ_BBZA01000180.1"/>
</dbReference>
<keyword evidence="8 13" id="KW-0443">Lipid metabolism</keyword>
<dbReference type="NCBIfam" id="NF009466">
    <property type="entry name" value="PRK12826.1-2"/>
    <property type="match status" value="1"/>
</dbReference>
<accession>A0A0M8KAA3</accession>
<reference evidence="15 17" key="1">
    <citation type="journal article" date="2015" name="Genome Announc.">
        <title>Draft Genome Sequence of a Heterotrophic Facultative Anaerobic Thermophilic Bacterium, Ardenticatena maritima Strain 110ST.</title>
        <authorList>
            <person name="Kawaichi S."/>
            <person name="Yoshida T."/>
            <person name="Sako Y."/>
            <person name="Nakamura R."/>
        </authorList>
    </citation>
    <scope>NUCLEOTIDE SEQUENCE [LARGE SCALE GENOMIC DNA]</scope>
    <source>
        <strain evidence="15 17">110S</strain>
    </source>
</reference>
<evidence type="ECO:0000256" key="7">
    <source>
        <dbReference type="ARBA" id="ARBA00023002"/>
    </source>
</evidence>
<keyword evidence="5 13" id="KW-0276">Fatty acid metabolism</keyword>
<reference evidence="16 18" key="2">
    <citation type="submission" date="2015-07" db="EMBL/GenBank/DDBJ databases">
        <title>Whole genome sequence of Ardenticatena maritima DSM 23922.</title>
        <authorList>
            <person name="Hemp J."/>
            <person name="Ward L.M."/>
            <person name="Pace L.A."/>
            <person name="Fischer W.W."/>
        </authorList>
    </citation>
    <scope>NUCLEOTIDE SEQUENCE [LARGE SCALE GENOMIC DNA]</scope>
    <source>
        <strain evidence="16 18">110S</strain>
    </source>
</reference>
<evidence type="ECO:0000256" key="1">
    <source>
        <dbReference type="ARBA" id="ARBA00005194"/>
    </source>
</evidence>